<evidence type="ECO:0000313" key="3">
    <source>
        <dbReference type="Proteomes" id="UP000076532"/>
    </source>
</evidence>
<name>A0A166JCZ5_9AGAM</name>
<dbReference type="STRING" id="436010.A0A166JCZ5"/>
<protein>
    <submittedName>
        <fullName evidence="2">Uncharacterized protein</fullName>
    </submittedName>
</protein>
<dbReference type="OrthoDB" id="3360715at2759"/>
<organism evidence="2 3">
    <name type="scientific">Athelia psychrophila</name>
    <dbReference type="NCBI Taxonomy" id="1759441"/>
    <lineage>
        <taxon>Eukaryota</taxon>
        <taxon>Fungi</taxon>
        <taxon>Dikarya</taxon>
        <taxon>Basidiomycota</taxon>
        <taxon>Agaricomycotina</taxon>
        <taxon>Agaricomycetes</taxon>
        <taxon>Agaricomycetidae</taxon>
        <taxon>Atheliales</taxon>
        <taxon>Atheliaceae</taxon>
        <taxon>Athelia</taxon>
    </lineage>
</organism>
<keyword evidence="3" id="KW-1185">Reference proteome</keyword>
<accession>A0A166JCZ5</accession>
<dbReference type="EMBL" id="KV417553">
    <property type="protein sequence ID" value="KZP20735.1"/>
    <property type="molecule type" value="Genomic_DNA"/>
</dbReference>
<feature type="compositionally biased region" description="Basic and acidic residues" evidence="1">
    <location>
        <begin position="1"/>
        <end position="15"/>
    </location>
</feature>
<evidence type="ECO:0000256" key="1">
    <source>
        <dbReference type="SAM" id="MobiDB-lite"/>
    </source>
</evidence>
<evidence type="ECO:0000313" key="2">
    <source>
        <dbReference type="EMBL" id="KZP20735.1"/>
    </source>
</evidence>
<reference evidence="2 3" key="1">
    <citation type="journal article" date="2016" name="Mol. Biol. Evol.">
        <title>Comparative Genomics of Early-Diverging Mushroom-Forming Fungi Provides Insights into the Origins of Lignocellulose Decay Capabilities.</title>
        <authorList>
            <person name="Nagy L.G."/>
            <person name="Riley R."/>
            <person name="Tritt A."/>
            <person name="Adam C."/>
            <person name="Daum C."/>
            <person name="Floudas D."/>
            <person name="Sun H."/>
            <person name="Yadav J.S."/>
            <person name="Pangilinan J."/>
            <person name="Larsson K.H."/>
            <person name="Matsuura K."/>
            <person name="Barry K."/>
            <person name="Labutti K."/>
            <person name="Kuo R."/>
            <person name="Ohm R.A."/>
            <person name="Bhattacharya S.S."/>
            <person name="Shirouzu T."/>
            <person name="Yoshinaga Y."/>
            <person name="Martin F.M."/>
            <person name="Grigoriev I.V."/>
            <person name="Hibbett D.S."/>
        </authorList>
    </citation>
    <scope>NUCLEOTIDE SEQUENCE [LARGE SCALE GENOMIC DNA]</scope>
    <source>
        <strain evidence="2 3">CBS 109695</strain>
    </source>
</reference>
<proteinExistence type="predicted"/>
<feature type="region of interest" description="Disordered" evidence="1">
    <location>
        <begin position="157"/>
        <end position="184"/>
    </location>
</feature>
<dbReference type="AlphaFoldDB" id="A0A166JCZ5"/>
<dbReference type="Proteomes" id="UP000076532">
    <property type="component" value="Unassembled WGS sequence"/>
</dbReference>
<gene>
    <name evidence="2" type="ORF">FIBSPDRAFT_954417</name>
</gene>
<feature type="compositionally biased region" description="Basic and acidic residues" evidence="1">
    <location>
        <begin position="157"/>
        <end position="173"/>
    </location>
</feature>
<feature type="region of interest" description="Disordered" evidence="1">
    <location>
        <begin position="1"/>
        <end position="25"/>
    </location>
</feature>
<sequence length="184" mass="19838">MISRETGKERWHKQGNESTSAEDMTKGGRAWLSIEDKLYASLADVLARTPALRALLRTDPPRAYFASVALAVLEVATCALTPDGAVVGVLGRELTLKECPVALRPLMLELGGIARLAREVEEADTEEAMRRAQAGEDIPPPRMERVRAMLQEGVGHDMDVHADGGGGEDEKRGGARGGVCEPHQ</sequence>